<dbReference type="Proteomes" id="UP000199347">
    <property type="component" value="Unassembled WGS sequence"/>
</dbReference>
<dbReference type="EMBL" id="FMVW01000002">
    <property type="protein sequence ID" value="SCZ29914.1"/>
    <property type="molecule type" value="Genomic_DNA"/>
</dbReference>
<evidence type="ECO:0000313" key="2">
    <source>
        <dbReference type="Proteomes" id="UP000199347"/>
    </source>
</evidence>
<evidence type="ECO:0000313" key="1">
    <source>
        <dbReference type="EMBL" id="SCZ29914.1"/>
    </source>
</evidence>
<dbReference type="AlphaFoldDB" id="A0A1G5MYD7"/>
<accession>A0A1G5MYD7</accession>
<reference evidence="1 2" key="1">
    <citation type="submission" date="2016-10" db="EMBL/GenBank/DDBJ databases">
        <authorList>
            <person name="de Groot N.N."/>
        </authorList>
    </citation>
    <scope>NUCLEOTIDE SEQUENCE [LARGE SCALE GENOMIC DNA]</scope>
    <source>
        <strain evidence="1 2">DSM 2698</strain>
    </source>
</reference>
<organism evidence="1 2">
    <name type="scientific">Afifella marina DSM 2698</name>
    <dbReference type="NCBI Taxonomy" id="1120955"/>
    <lineage>
        <taxon>Bacteria</taxon>
        <taxon>Pseudomonadati</taxon>
        <taxon>Pseudomonadota</taxon>
        <taxon>Alphaproteobacteria</taxon>
        <taxon>Hyphomicrobiales</taxon>
        <taxon>Afifellaceae</taxon>
        <taxon>Afifella</taxon>
    </lineage>
</organism>
<name>A0A1G5MYD7_AFIMA</name>
<gene>
    <name evidence="1" type="ORF">SAMN03080610_01180</name>
</gene>
<proteinExistence type="predicted"/>
<keyword evidence="2" id="KW-1185">Reference proteome</keyword>
<protein>
    <submittedName>
        <fullName evidence="1">Uncharacterized protein</fullName>
    </submittedName>
</protein>
<sequence length="66" mass="7151">MADKPVCSSCAFFEDHHANDDHEIPDAGLCRFNPPVTQPVADAVGLWPVVKESDWCGHFAKEGLAA</sequence>
<dbReference type="OrthoDB" id="290218at2"/>
<dbReference type="RefSeq" id="WP_092810539.1">
    <property type="nucleotide sequence ID" value="NZ_FMVW01000002.1"/>
</dbReference>